<dbReference type="SUPFAM" id="SSF47384">
    <property type="entry name" value="Homodimeric domain of signal transducing histidine kinase"/>
    <property type="match status" value="1"/>
</dbReference>
<dbReference type="Gene3D" id="1.10.287.130">
    <property type="match status" value="1"/>
</dbReference>
<evidence type="ECO:0000256" key="2">
    <source>
        <dbReference type="ARBA" id="ARBA00012438"/>
    </source>
</evidence>
<dbReference type="InterPro" id="IPR003594">
    <property type="entry name" value="HATPase_dom"/>
</dbReference>
<dbReference type="AlphaFoldDB" id="A0A1J5S3S2"/>
<evidence type="ECO:0000259" key="7">
    <source>
        <dbReference type="PROSITE" id="PS50109"/>
    </source>
</evidence>
<keyword evidence="6" id="KW-0472">Membrane</keyword>
<dbReference type="Pfam" id="PF00512">
    <property type="entry name" value="HisKA"/>
    <property type="match status" value="1"/>
</dbReference>
<dbReference type="EMBL" id="MLJW01000113">
    <property type="protein sequence ID" value="OIQ98884.1"/>
    <property type="molecule type" value="Genomic_DNA"/>
</dbReference>
<proteinExistence type="predicted"/>
<dbReference type="EC" id="2.7.13.3" evidence="2"/>
<dbReference type="Gene3D" id="3.30.565.10">
    <property type="entry name" value="Histidine kinase-like ATPase, C-terminal domain"/>
    <property type="match status" value="1"/>
</dbReference>
<dbReference type="CDD" id="cd00082">
    <property type="entry name" value="HisKA"/>
    <property type="match status" value="1"/>
</dbReference>
<dbReference type="GO" id="GO:0000155">
    <property type="term" value="F:phosphorelay sensor kinase activity"/>
    <property type="evidence" value="ECO:0007669"/>
    <property type="project" value="InterPro"/>
</dbReference>
<keyword evidence="3" id="KW-0597">Phosphoprotein</keyword>
<protein>
    <recommendedName>
        <fullName evidence="2">histidine kinase</fullName>
        <ecNumber evidence="2">2.7.13.3</ecNumber>
    </recommendedName>
</protein>
<dbReference type="InterPro" id="IPR035965">
    <property type="entry name" value="PAS-like_dom_sf"/>
</dbReference>
<dbReference type="Pfam" id="PF02518">
    <property type="entry name" value="HATPase_c"/>
    <property type="match status" value="1"/>
</dbReference>
<dbReference type="PANTHER" id="PTHR42878">
    <property type="entry name" value="TWO-COMPONENT HISTIDINE KINASE"/>
    <property type="match status" value="1"/>
</dbReference>
<dbReference type="InterPro" id="IPR036097">
    <property type="entry name" value="HisK_dim/P_sf"/>
</dbReference>
<evidence type="ECO:0000256" key="3">
    <source>
        <dbReference type="ARBA" id="ARBA00022553"/>
    </source>
</evidence>
<dbReference type="SMART" id="SM00388">
    <property type="entry name" value="HisKA"/>
    <property type="match status" value="1"/>
</dbReference>
<keyword evidence="4 9" id="KW-0808">Transferase</keyword>
<dbReference type="InterPro" id="IPR036890">
    <property type="entry name" value="HATPase_C_sf"/>
</dbReference>
<comment type="catalytic activity">
    <reaction evidence="1">
        <text>ATP + protein L-histidine = ADP + protein N-phospho-L-histidine.</text>
        <dbReference type="EC" id="2.7.13.3"/>
    </reaction>
</comment>
<accession>A0A1J5S3S2</accession>
<evidence type="ECO:0000256" key="1">
    <source>
        <dbReference type="ARBA" id="ARBA00000085"/>
    </source>
</evidence>
<dbReference type="PROSITE" id="PS50112">
    <property type="entry name" value="PAS"/>
    <property type="match status" value="1"/>
</dbReference>
<dbReference type="GO" id="GO:0000156">
    <property type="term" value="F:phosphorelay response regulator activity"/>
    <property type="evidence" value="ECO:0007669"/>
    <property type="project" value="TreeGrafter"/>
</dbReference>
<organism evidence="9">
    <name type="scientific">mine drainage metagenome</name>
    <dbReference type="NCBI Taxonomy" id="410659"/>
    <lineage>
        <taxon>unclassified sequences</taxon>
        <taxon>metagenomes</taxon>
        <taxon>ecological metagenomes</taxon>
    </lineage>
</organism>
<evidence type="ECO:0000256" key="5">
    <source>
        <dbReference type="ARBA" id="ARBA00022777"/>
    </source>
</evidence>
<dbReference type="SMART" id="SM00387">
    <property type="entry name" value="HATPase_c"/>
    <property type="match status" value="1"/>
</dbReference>
<dbReference type="FunFam" id="3.30.565.10:FF:000006">
    <property type="entry name" value="Sensor histidine kinase WalK"/>
    <property type="match status" value="1"/>
</dbReference>
<dbReference type="PANTHER" id="PTHR42878:SF15">
    <property type="entry name" value="BACTERIOPHYTOCHROME"/>
    <property type="match status" value="1"/>
</dbReference>
<comment type="caution">
    <text evidence="9">The sequence shown here is derived from an EMBL/GenBank/DDBJ whole genome shotgun (WGS) entry which is preliminary data.</text>
</comment>
<keyword evidence="5" id="KW-0418">Kinase</keyword>
<feature type="domain" description="PAS" evidence="8">
    <location>
        <begin position="18"/>
        <end position="82"/>
    </location>
</feature>
<dbReference type="SUPFAM" id="SSF55785">
    <property type="entry name" value="PYP-like sensor domain (PAS domain)"/>
    <property type="match status" value="1"/>
</dbReference>
<dbReference type="InterPro" id="IPR050351">
    <property type="entry name" value="BphY/WalK/GraS-like"/>
</dbReference>
<dbReference type="Gene3D" id="3.30.450.20">
    <property type="entry name" value="PAS domain"/>
    <property type="match status" value="1"/>
</dbReference>
<evidence type="ECO:0000256" key="4">
    <source>
        <dbReference type="ARBA" id="ARBA00022679"/>
    </source>
</evidence>
<dbReference type="PRINTS" id="PR00344">
    <property type="entry name" value="BCTRLSENSOR"/>
</dbReference>
<dbReference type="InterPro" id="IPR000014">
    <property type="entry name" value="PAS"/>
</dbReference>
<name>A0A1J5S3S2_9ZZZZ</name>
<gene>
    <name evidence="9" type="primary">cph1_22</name>
    <name evidence="9" type="ORF">GALL_191270</name>
</gene>
<feature type="domain" description="Histidine kinase" evidence="7">
    <location>
        <begin position="155"/>
        <end position="369"/>
    </location>
</feature>
<dbReference type="CDD" id="cd00130">
    <property type="entry name" value="PAS"/>
    <property type="match status" value="1"/>
</dbReference>
<dbReference type="PROSITE" id="PS50109">
    <property type="entry name" value="HIS_KIN"/>
    <property type="match status" value="1"/>
</dbReference>
<evidence type="ECO:0000259" key="8">
    <source>
        <dbReference type="PROSITE" id="PS50112"/>
    </source>
</evidence>
<dbReference type="SUPFAM" id="SSF55874">
    <property type="entry name" value="ATPase domain of HSP90 chaperone/DNA topoisomerase II/histidine kinase"/>
    <property type="match status" value="1"/>
</dbReference>
<reference evidence="9" key="1">
    <citation type="submission" date="2016-10" db="EMBL/GenBank/DDBJ databases">
        <title>Sequence of Gallionella enrichment culture.</title>
        <authorList>
            <person name="Poehlein A."/>
            <person name="Muehling M."/>
            <person name="Daniel R."/>
        </authorList>
    </citation>
    <scope>NUCLEOTIDE SEQUENCE</scope>
</reference>
<dbReference type="InterPro" id="IPR005467">
    <property type="entry name" value="His_kinase_dom"/>
</dbReference>
<sequence>MTSPSDDTPHPTVLGRLELFAEAPVPYVALNSRGLVEDFNRGALDFLGRTALELSGSVFSSLLEPDQRAAFSGLLHRFFGEGGSLSFDARFPLPGHPSRRAVVFGSPLSDSGGRPLLCLTLGKSPAGGRDEEDERPRLIEELKHKNVELEQFTYSVSHDLKSPLHTIKGFVDVMQHDVDNGRYGSLAKDLVRVREAADRMQELLDAILALSRAGRVIGPKDDVALGPLFGEVLRLLDAQISRRGVAVSVAPDLPAVRGDRVRLREVVQNLVENAVKFLGWQENPCVSISAVRLGAEVRVSIRDNGIGLSERDCQAIFELFRKVDPRAEGAGIGLALAKRIVEVHGGRIWAESDGPGRGTTFVFALPVDGEPILS</sequence>
<dbReference type="InterPro" id="IPR004358">
    <property type="entry name" value="Sig_transdc_His_kin-like_C"/>
</dbReference>
<dbReference type="GO" id="GO:0030295">
    <property type="term" value="F:protein kinase activator activity"/>
    <property type="evidence" value="ECO:0007669"/>
    <property type="project" value="TreeGrafter"/>
</dbReference>
<evidence type="ECO:0000313" key="9">
    <source>
        <dbReference type="EMBL" id="OIQ98884.1"/>
    </source>
</evidence>
<evidence type="ECO:0000256" key="6">
    <source>
        <dbReference type="ARBA" id="ARBA00023136"/>
    </source>
</evidence>
<dbReference type="InterPro" id="IPR003661">
    <property type="entry name" value="HisK_dim/P_dom"/>
</dbReference>
<dbReference type="GO" id="GO:0016020">
    <property type="term" value="C:membrane"/>
    <property type="evidence" value="ECO:0007669"/>
    <property type="project" value="UniProtKB-SubCell"/>
</dbReference>
<dbReference type="GO" id="GO:0007234">
    <property type="term" value="P:osmosensory signaling via phosphorelay pathway"/>
    <property type="evidence" value="ECO:0007669"/>
    <property type="project" value="TreeGrafter"/>
</dbReference>